<evidence type="ECO:0000259" key="3">
    <source>
        <dbReference type="PROSITE" id="PS51733"/>
    </source>
</evidence>
<dbReference type="PANTHER" id="PTHR12835:SF5">
    <property type="entry name" value="BIOTIN--PROTEIN LIGASE"/>
    <property type="match status" value="1"/>
</dbReference>
<dbReference type="SUPFAM" id="SSF55681">
    <property type="entry name" value="Class II aaRS and biotin synthetases"/>
    <property type="match status" value="1"/>
</dbReference>
<accession>A0A6P6UN34</accession>
<dbReference type="RefSeq" id="XP_027091892.1">
    <property type="nucleotide sequence ID" value="XM_027236091.2"/>
</dbReference>
<keyword evidence="4" id="KW-1185">Reference proteome</keyword>
<reference evidence="4" key="1">
    <citation type="journal article" date="2025" name="Foods">
        <title>Unveiling the Microbial Signatures of Arabica Coffee Cherries: Insights into Ripeness Specific Diversity, Functional Traits, and Implications for Quality and Safety.</title>
        <authorList>
            <consortium name="RefSeq"/>
            <person name="Tenea G.N."/>
            <person name="Cifuentes V."/>
            <person name="Reyes P."/>
            <person name="Cevallos-Vallejos M."/>
        </authorList>
    </citation>
    <scope>NUCLEOTIDE SEQUENCE [LARGE SCALE GENOMIC DNA]</scope>
</reference>
<dbReference type="InterPro" id="IPR004408">
    <property type="entry name" value="Biotin_CoA_COase_ligase"/>
</dbReference>
<dbReference type="PROSITE" id="PS51733">
    <property type="entry name" value="BPL_LPL_CATALYTIC"/>
    <property type="match status" value="1"/>
</dbReference>
<dbReference type="NCBIfam" id="TIGR00121">
    <property type="entry name" value="birA_ligase"/>
    <property type="match status" value="1"/>
</dbReference>
<dbReference type="GO" id="GO:0004077">
    <property type="term" value="F:biotin--[biotin carboxyl-carrier protein] ligase activity"/>
    <property type="evidence" value="ECO:0007669"/>
    <property type="project" value="InterPro"/>
</dbReference>
<evidence type="ECO:0000313" key="4">
    <source>
        <dbReference type="Proteomes" id="UP001652660"/>
    </source>
</evidence>
<dbReference type="InterPro" id="IPR045864">
    <property type="entry name" value="aa-tRNA-synth_II/BPL/LPL"/>
</dbReference>
<name>A0A6P6UN34_COFAR</name>
<dbReference type="GeneID" id="113712607"/>
<dbReference type="PANTHER" id="PTHR12835">
    <property type="entry name" value="BIOTIN PROTEIN LIGASE"/>
    <property type="match status" value="1"/>
</dbReference>
<dbReference type="InterPro" id="IPR004143">
    <property type="entry name" value="BPL_LPL_catalytic"/>
</dbReference>
<dbReference type="Pfam" id="PF03099">
    <property type="entry name" value="BPL_LplA_LipB"/>
    <property type="match status" value="1"/>
</dbReference>
<dbReference type="InterPro" id="IPR003142">
    <property type="entry name" value="BPL_C"/>
</dbReference>
<dbReference type="CDD" id="cd16442">
    <property type="entry name" value="BPL"/>
    <property type="match status" value="1"/>
</dbReference>
<dbReference type="GO" id="GO:0005737">
    <property type="term" value="C:cytoplasm"/>
    <property type="evidence" value="ECO:0007669"/>
    <property type="project" value="TreeGrafter"/>
</dbReference>
<gene>
    <name evidence="5" type="primary">LOC113712607</name>
</gene>
<feature type="domain" description="BPL/LPL catalytic" evidence="3">
    <location>
        <begin position="100"/>
        <end position="290"/>
    </location>
</feature>
<evidence type="ECO:0000256" key="2">
    <source>
        <dbReference type="ARBA" id="ARBA00022598"/>
    </source>
</evidence>
<sequence>MLFSNCSSFRFFCSHCPSSMLHSLPKHIIKRRMLSLSSANMEAESASVLVLCGKSNVENEFALSLKSNNVLRFLDSNPVSICLHSEIRNLHCDSEGFQVDHYMDVLSTSQFGRFLMYSPRLGSTHDVVSHNFGELPIGAVCVADVQTKGRGRSKNVWESPKGCLLFSFTIQMEDGRVVPLVQYVVSLAVTEAVKDICQKKGIQHLDVKIKWPNDLYLDGLKVGGILCTSTYKSNKFNVSAGIGLNVSNEKPTTCLNATLQKLTPVAHELQREDIMAAFFNKFEDLYTVFMGQGFQSLEPLYYKTWLHSGQRVIVQDKNDNQDQVVENVVTIQGLTPSGYLLAISEDGQTCELHPDGNSLDFFKGLIRRKLA</sequence>
<dbReference type="Proteomes" id="UP001652660">
    <property type="component" value="Chromosome 10e"/>
</dbReference>
<proteinExistence type="inferred from homology"/>
<dbReference type="Pfam" id="PF02237">
    <property type="entry name" value="BPL_C"/>
    <property type="match status" value="1"/>
</dbReference>
<organism evidence="4 5">
    <name type="scientific">Coffea arabica</name>
    <name type="common">Arabian coffee</name>
    <dbReference type="NCBI Taxonomy" id="13443"/>
    <lineage>
        <taxon>Eukaryota</taxon>
        <taxon>Viridiplantae</taxon>
        <taxon>Streptophyta</taxon>
        <taxon>Embryophyta</taxon>
        <taxon>Tracheophyta</taxon>
        <taxon>Spermatophyta</taxon>
        <taxon>Magnoliopsida</taxon>
        <taxon>eudicotyledons</taxon>
        <taxon>Gunneridae</taxon>
        <taxon>Pentapetalae</taxon>
        <taxon>asterids</taxon>
        <taxon>lamiids</taxon>
        <taxon>Gentianales</taxon>
        <taxon>Rubiaceae</taxon>
        <taxon>Ixoroideae</taxon>
        <taxon>Gardenieae complex</taxon>
        <taxon>Bertiereae - Coffeeae clade</taxon>
        <taxon>Coffeeae</taxon>
        <taxon>Coffea</taxon>
    </lineage>
</organism>
<evidence type="ECO:0000256" key="1">
    <source>
        <dbReference type="ARBA" id="ARBA00009934"/>
    </source>
</evidence>
<evidence type="ECO:0000313" key="5">
    <source>
        <dbReference type="RefSeq" id="XP_027091892.1"/>
    </source>
</evidence>
<dbReference type="Gene3D" id="3.30.930.10">
    <property type="entry name" value="Bira Bifunctional Protein, Domain 2"/>
    <property type="match status" value="1"/>
</dbReference>
<reference evidence="5" key="2">
    <citation type="submission" date="2025-08" db="UniProtKB">
        <authorList>
            <consortium name="RefSeq"/>
        </authorList>
    </citation>
    <scope>IDENTIFICATION</scope>
    <source>
        <tissue evidence="5">Leaves</tissue>
    </source>
</reference>
<dbReference type="OrthoDB" id="10250105at2759"/>
<comment type="similarity">
    <text evidence="1">Belongs to the biotin--protein ligase family.</text>
</comment>
<dbReference type="AlphaFoldDB" id="A0A6P6UN34"/>
<keyword evidence="2" id="KW-0436">Ligase</keyword>
<protein>
    <submittedName>
        <fullName evidence="5">Biotin--protein ligase 2-like isoform X1</fullName>
    </submittedName>
</protein>